<dbReference type="EMBL" id="LAZR01030177">
    <property type="protein sequence ID" value="KKL57408.1"/>
    <property type="molecule type" value="Genomic_DNA"/>
</dbReference>
<gene>
    <name evidence="2" type="ORF">LCGC14_2235710</name>
</gene>
<dbReference type="CDD" id="cd22343">
    <property type="entry name" value="PDDEXK_lambda_exonuclease-like"/>
    <property type="match status" value="1"/>
</dbReference>
<dbReference type="PANTHER" id="PTHR46609:SF6">
    <property type="entry name" value="EXONUCLEASE, PHAGE-TYPE_RECB, C-TERMINAL DOMAIN-CONTAINING PROTEIN-RELATED"/>
    <property type="match status" value="1"/>
</dbReference>
<dbReference type="InterPro" id="IPR011335">
    <property type="entry name" value="Restrct_endonuc-II-like"/>
</dbReference>
<accession>A0A0F9D6P3</accession>
<dbReference type="Pfam" id="PF09588">
    <property type="entry name" value="YqaJ"/>
    <property type="match status" value="1"/>
</dbReference>
<sequence>MKIYDCEQHSPEWYAVRLGMVTASNFHKAVSSGRGSAPSKTRKDYMKELVYERIHGIPFPQKFKGNSAMDHGTETEDEARCYFASLMGEDIKQVGFIEYNDDIGFSPDGLIGDDTTVEIKCPELLTYMDYIEADRIDFGSLSKAYRDQVQGGLFVTGRKYCYFVLYDSRYPSRPCIHARFDRDEEYIKQLHINLVMFIEEMKAMLEKLTPSPF</sequence>
<dbReference type="Gene3D" id="3.90.320.10">
    <property type="match status" value="1"/>
</dbReference>
<dbReference type="AlphaFoldDB" id="A0A0F9D6P3"/>
<evidence type="ECO:0000313" key="2">
    <source>
        <dbReference type="EMBL" id="KKL57408.1"/>
    </source>
</evidence>
<dbReference type="InterPro" id="IPR019080">
    <property type="entry name" value="YqaJ_viral_recombinase"/>
</dbReference>
<protein>
    <recommendedName>
        <fullName evidence="1">YqaJ viral recombinase domain-containing protein</fullName>
    </recommendedName>
</protein>
<comment type="caution">
    <text evidence="2">The sequence shown here is derived from an EMBL/GenBank/DDBJ whole genome shotgun (WGS) entry which is preliminary data.</text>
</comment>
<dbReference type="SUPFAM" id="SSF52980">
    <property type="entry name" value="Restriction endonuclease-like"/>
    <property type="match status" value="1"/>
</dbReference>
<reference evidence="2" key="1">
    <citation type="journal article" date="2015" name="Nature">
        <title>Complex archaea that bridge the gap between prokaryotes and eukaryotes.</title>
        <authorList>
            <person name="Spang A."/>
            <person name="Saw J.H."/>
            <person name="Jorgensen S.L."/>
            <person name="Zaremba-Niedzwiedzka K."/>
            <person name="Martijn J."/>
            <person name="Lind A.E."/>
            <person name="van Eijk R."/>
            <person name="Schleper C."/>
            <person name="Guy L."/>
            <person name="Ettema T.J."/>
        </authorList>
    </citation>
    <scope>NUCLEOTIDE SEQUENCE</scope>
</reference>
<dbReference type="InterPro" id="IPR051703">
    <property type="entry name" value="NF-kappa-B_Signaling_Reg"/>
</dbReference>
<feature type="domain" description="YqaJ viral recombinase" evidence="1">
    <location>
        <begin position="12"/>
        <end position="158"/>
    </location>
</feature>
<proteinExistence type="predicted"/>
<dbReference type="InterPro" id="IPR011604">
    <property type="entry name" value="PDDEXK-like_dom_sf"/>
</dbReference>
<name>A0A0F9D6P3_9ZZZZ</name>
<evidence type="ECO:0000259" key="1">
    <source>
        <dbReference type="Pfam" id="PF09588"/>
    </source>
</evidence>
<dbReference type="PANTHER" id="PTHR46609">
    <property type="entry name" value="EXONUCLEASE, PHAGE-TYPE/RECB, C-TERMINAL DOMAIN-CONTAINING PROTEIN"/>
    <property type="match status" value="1"/>
</dbReference>
<organism evidence="2">
    <name type="scientific">marine sediment metagenome</name>
    <dbReference type="NCBI Taxonomy" id="412755"/>
    <lineage>
        <taxon>unclassified sequences</taxon>
        <taxon>metagenomes</taxon>
        <taxon>ecological metagenomes</taxon>
    </lineage>
</organism>